<dbReference type="PATRIC" id="fig|1232683.4.peg.3059"/>
<reference evidence="1 2" key="1">
    <citation type="submission" date="2014-04" db="EMBL/GenBank/DDBJ databases">
        <title>Marinobacterium kochiensis sp. nov., isolated from sediment sample collected from Kochi backwaters in Kerala, India.</title>
        <authorList>
            <person name="Singh A."/>
            <person name="Pinnaka A.K."/>
        </authorList>
    </citation>
    <scope>NUCLEOTIDE SEQUENCE [LARGE SCALE GENOMIC DNA]</scope>
    <source>
        <strain evidence="1 2">AK27</strain>
    </source>
</reference>
<accession>A0A081FVT2</accession>
<sequence>MPALSANAAPIDLLEELQLRLSTLVPIAQPVARETEDQLFSADDTDHVVQIITHLEQLHPEAGPHFWSARTWGLISWQPALLALAATYLLPSRLTLSGLLQRHSNGSVAGYYLTKTQPLVPLSIKDALHHNAAELRMLSNRLLNTLSSLRKTNQRLCLRLLADRVLASLLRLQSVTGMDNREIQTHATSWLEALQLPDASALRSITAQGGQSLLMLDRKACCQEFRCANARLCRTCPRRSLDQRIALKLKDTSDD</sequence>
<protein>
    <recommendedName>
        <fullName evidence="3">Ferric siderophore reductase C-terminal domain-containing protein</fullName>
    </recommendedName>
</protein>
<dbReference type="AlphaFoldDB" id="A0A081FVT2"/>
<gene>
    <name evidence="1" type="ORF">ADIMK_3109</name>
</gene>
<dbReference type="RefSeq" id="WP_036190143.1">
    <property type="nucleotide sequence ID" value="NZ_JMQN01000047.1"/>
</dbReference>
<dbReference type="Proteomes" id="UP000028252">
    <property type="component" value="Unassembled WGS sequence"/>
</dbReference>
<dbReference type="InterPro" id="IPR023998">
    <property type="entry name" value="FCR-like"/>
</dbReference>
<dbReference type="NCBIfam" id="TIGR03950">
    <property type="entry name" value="sidero_Fe_reduc"/>
    <property type="match status" value="1"/>
</dbReference>
<dbReference type="STRING" id="1232683.ADIMK_3109"/>
<proteinExistence type="predicted"/>
<organism evidence="1 2">
    <name type="scientific">Marinobacterium lacunae</name>
    <dbReference type="NCBI Taxonomy" id="1232683"/>
    <lineage>
        <taxon>Bacteria</taxon>
        <taxon>Pseudomonadati</taxon>
        <taxon>Pseudomonadota</taxon>
        <taxon>Gammaproteobacteria</taxon>
        <taxon>Oceanospirillales</taxon>
        <taxon>Oceanospirillaceae</taxon>
        <taxon>Marinobacterium</taxon>
    </lineage>
</organism>
<evidence type="ECO:0000313" key="2">
    <source>
        <dbReference type="Proteomes" id="UP000028252"/>
    </source>
</evidence>
<evidence type="ECO:0000313" key="1">
    <source>
        <dbReference type="EMBL" id="KEA62637.1"/>
    </source>
</evidence>
<name>A0A081FVT2_9GAMM</name>
<dbReference type="EMBL" id="JMQN01000047">
    <property type="protein sequence ID" value="KEA62637.1"/>
    <property type="molecule type" value="Genomic_DNA"/>
</dbReference>
<evidence type="ECO:0008006" key="3">
    <source>
        <dbReference type="Google" id="ProtNLM"/>
    </source>
</evidence>
<comment type="caution">
    <text evidence="1">The sequence shown here is derived from an EMBL/GenBank/DDBJ whole genome shotgun (WGS) entry which is preliminary data.</text>
</comment>
<keyword evidence="2" id="KW-1185">Reference proteome</keyword>
<dbReference type="eggNOG" id="ENOG503351S">
    <property type="taxonomic scope" value="Bacteria"/>
</dbReference>